<dbReference type="InterPro" id="IPR051399">
    <property type="entry name" value="RNA-guided_DNA_endo/Transpos"/>
</dbReference>
<keyword evidence="4" id="KW-0479">Metal-binding</keyword>
<keyword evidence="13" id="KW-1185">Reference proteome</keyword>
<dbReference type="InterPro" id="IPR021027">
    <property type="entry name" value="Transposase_put_HTH"/>
</dbReference>
<dbReference type="NCBIfam" id="NF040570">
    <property type="entry name" value="guided_TnpB"/>
    <property type="match status" value="1"/>
</dbReference>
<accession>A0ABX8RE85</accession>
<feature type="domain" description="Cas12f1-like TNB" evidence="10">
    <location>
        <begin position="322"/>
        <end position="388"/>
    </location>
</feature>
<feature type="domain" description="Probable transposase IS891/IS1136/IS1341" evidence="9">
    <location>
        <begin position="183"/>
        <end position="309"/>
    </location>
</feature>
<sequence>MIRTYKVMLKPNNKQKTKLFECAGVSRWAYNWTLGRQKENYKNGGKFLNDSVLRKELTQLKKTEEHKWLNEYSNNITKQAIKDACNSYKRFFNGYSEFPKFKSKKRTKPSFYQDIEKIKFTDTHVKLEKLTTSRKKNRQKLNWIKLSEKDRIPTGENIKYINPRVTFDGLNWWISVGIEEEIEIEDKETEPIGIDLGVKDLAIISNGNKYKNINKSLKMKKLIKKYKRLQRQISRKYEMNKTKIEGGENRYEYHKTKNIIKAENKLKKLYRKIKGLRDNYIHHITTSLVKAKPKYIVIEDLNVSGMLKNKKVSRAIQEQSLREFRRQLEYKCNWYEVDLIIADRYYPSSKMCSSCGNVKSDLKLSDRKYICDNCGLEIDRDFNASLNLRDYPKYDKSVA</sequence>
<evidence type="ECO:0000259" key="10">
    <source>
        <dbReference type="Pfam" id="PF07282"/>
    </source>
</evidence>
<keyword evidence="3" id="KW-0815">Transposition</keyword>
<dbReference type="NCBIfam" id="TIGR01766">
    <property type="entry name" value="IS200/IS605 family accessory protein TnpB-like domain"/>
    <property type="match status" value="1"/>
</dbReference>
<keyword evidence="8" id="KW-0175">Coiled coil</keyword>
<dbReference type="Pfam" id="PF12323">
    <property type="entry name" value="HTH_OrfB_IS605"/>
    <property type="match status" value="1"/>
</dbReference>
<evidence type="ECO:0000313" key="13">
    <source>
        <dbReference type="Proteomes" id="UP000886818"/>
    </source>
</evidence>
<evidence type="ECO:0000313" key="12">
    <source>
        <dbReference type="EMBL" id="QXM07403.1"/>
    </source>
</evidence>
<name>A0ABX8RE85_9CLOT</name>
<evidence type="ECO:0000256" key="7">
    <source>
        <dbReference type="ARBA" id="ARBA00023172"/>
    </source>
</evidence>
<evidence type="ECO:0000256" key="3">
    <source>
        <dbReference type="ARBA" id="ARBA00022578"/>
    </source>
</evidence>
<protein>
    <submittedName>
        <fullName evidence="12">Transposase</fullName>
    </submittedName>
</protein>
<evidence type="ECO:0000256" key="5">
    <source>
        <dbReference type="ARBA" id="ARBA00022833"/>
    </source>
</evidence>
<dbReference type="Pfam" id="PF01385">
    <property type="entry name" value="OrfB_IS605"/>
    <property type="match status" value="1"/>
</dbReference>
<evidence type="ECO:0000256" key="1">
    <source>
        <dbReference type="ARBA" id="ARBA00008761"/>
    </source>
</evidence>
<evidence type="ECO:0000259" key="9">
    <source>
        <dbReference type="Pfam" id="PF01385"/>
    </source>
</evidence>
<dbReference type="PANTHER" id="PTHR30405">
    <property type="entry name" value="TRANSPOSASE"/>
    <property type="match status" value="1"/>
</dbReference>
<comment type="similarity">
    <text evidence="1">In the C-terminal section; belongs to the transposase 35 family.</text>
</comment>
<organism evidence="12 13">
    <name type="scientific">Crassaminicella indica</name>
    <dbReference type="NCBI Taxonomy" id="2855394"/>
    <lineage>
        <taxon>Bacteria</taxon>
        <taxon>Bacillati</taxon>
        <taxon>Bacillota</taxon>
        <taxon>Clostridia</taxon>
        <taxon>Eubacteriales</taxon>
        <taxon>Clostridiaceae</taxon>
        <taxon>Crassaminicella</taxon>
    </lineage>
</organism>
<feature type="coiled-coil region" evidence="8">
    <location>
        <begin position="212"/>
        <end position="279"/>
    </location>
</feature>
<dbReference type="Proteomes" id="UP000886818">
    <property type="component" value="Chromosome"/>
</dbReference>
<proteinExistence type="inferred from homology"/>
<gene>
    <name evidence="12" type="ORF">KVH43_05550</name>
</gene>
<evidence type="ECO:0000256" key="4">
    <source>
        <dbReference type="ARBA" id="ARBA00022723"/>
    </source>
</evidence>
<reference evidence="12" key="1">
    <citation type="submission" date="2021-07" db="EMBL/GenBank/DDBJ databases">
        <title>Complete genome sequence of Crassaminicella sp. 143-21, isolated from a deep-sea hydrothermal vent.</title>
        <authorList>
            <person name="Li X."/>
        </authorList>
    </citation>
    <scope>NUCLEOTIDE SEQUENCE</scope>
    <source>
        <strain evidence="12">143-21</strain>
    </source>
</reference>
<feature type="domain" description="Transposase putative helix-turn-helix" evidence="11">
    <location>
        <begin position="1"/>
        <end position="46"/>
    </location>
</feature>
<keyword evidence="5" id="KW-0862">Zinc</keyword>
<dbReference type="EMBL" id="CP078093">
    <property type="protein sequence ID" value="QXM07403.1"/>
    <property type="molecule type" value="Genomic_DNA"/>
</dbReference>
<evidence type="ECO:0000256" key="6">
    <source>
        <dbReference type="ARBA" id="ARBA00023125"/>
    </source>
</evidence>
<dbReference type="RefSeq" id="WP_218284087.1">
    <property type="nucleotide sequence ID" value="NZ_CP078093.1"/>
</dbReference>
<evidence type="ECO:0000259" key="11">
    <source>
        <dbReference type="Pfam" id="PF12323"/>
    </source>
</evidence>
<dbReference type="Pfam" id="PF07282">
    <property type="entry name" value="Cas12f1-like_TNB"/>
    <property type="match status" value="1"/>
</dbReference>
<dbReference type="PANTHER" id="PTHR30405:SF25">
    <property type="entry name" value="RNA-GUIDED DNA ENDONUCLEASE INSQ-RELATED"/>
    <property type="match status" value="1"/>
</dbReference>
<evidence type="ECO:0000256" key="8">
    <source>
        <dbReference type="SAM" id="Coils"/>
    </source>
</evidence>
<dbReference type="InterPro" id="IPR001959">
    <property type="entry name" value="Transposase"/>
</dbReference>
<keyword evidence="7" id="KW-0233">DNA recombination</keyword>
<comment type="similarity">
    <text evidence="2">In the N-terminal section; belongs to the transposase 2 family.</text>
</comment>
<evidence type="ECO:0000256" key="2">
    <source>
        <dbReference type="ARBA" id="ARBA00011044"/>
    </source>
</evidence>
<keyword evidence="6" id="KW-0238">DNA-binding</keyword>
<dbReference type="InterPro" id="IPR010095">
    <property type="entry name" value="Cas12f1-like_TNB"/>
</dbReference>